<sequence>MQMVCGTCRQFIRNKQSQSDLCSAWDNPTTMKRQACQFWMPKSSFSLVKNEEKQS</sequence>
<accession>A0ABM8ZLF0</accession>
<dbReference type="Proteomes" id="UP000838160">
    <property type="component" value="Unassembled WGS sequence"/>
</dbReference>
<dbReference type="RefSeq" id="WP_237485822.1">
    <property type="nucleotide sequence ID" value="NZ_CAKLCM010000003.1"/>
</dbReference>
<evidence type="ECO:0000313" key="1">
    <source>
        <dbReference type="EMBL" id="CAH0528929.1"/>
    </source>
</evidence>
<protein>
    <recommendedName>
        <fullName evidence="3">DUF1289 domain-containing protein</fullName>
    </recommendedName>
</protein>
<proteinExistence type="predicted"/>
<name>A0ABM8ZLF0_9VIBR</name>
<keyword evidence="2" id="KW-1185">Reference proteome</keyword>
<organism evidence="1 2">
    <name type="scientific">Vibrio hippocampi</name>
    <dbReference type="NCBI Taxonomy" id="654686"/>
    <lineage>
        <taxon>Bacteria</taxon>
        <taxon>Pseudomonadati</taxon>
        <taxon>Pseudomonadota</taxon>
        <taxon>Gammaproteobacteria</taxon>
        <taxon>Vibrionales</taxon>
        <taxon>Vibrionaceae</taxon>
        <taxon>Vibrio</taxon>
    </lineage>
</organism>
<reference evidence="1" key="1">
    <citation type="submission" date="2021-12" db="EMBL/GenBank/DDBJ databases">
        <authorList>
            <person name="Rodrigo-Torres L."/>
            <person name="Arahal R. D."/>
            <person name="Lucena T."/>
        </authorList>
    </citation>
    <scope>NUCLEOTIDE SEQUENCE</scope>
    <source>
        <strain evidence="1">CECT 8226</strain>
    </source>
</reference>
<evidence type="ECO:0008006" key="3">
    <source>
        <dbReference type="Google" id="ProtNLM"/>
    </source>
</evidence>
<dbReference type="EMBL" id="CAKLCM010000003">
    <property type="protein sequence ID" value="CAH0528929.1"/>
    <property type="molecule type" value="Genomic_DNA"/>
</dbReference>
<evidence type="ECO:0000313" key="2">
    <source>
        <dbReference type="Proteomes" id="UP000838160"/>
    </source>
</evidence>
<gene>
    <name evidence="1" type="ORF">VHP8226_02959</name>
</gene>
<comment type="caution">
    <text evidence="1">The sequence shown here is derived from an EMBL/GenBank/DDBJ whole genome shotgun (WGS) entry which is preliminary data.</text>
</comment>